<reference evidence="7" key="2">
    <citation type="submission" date="2023-05" db="EMBL/GenBank/DDBJ databases">
        <authorList>
            <consortium name="Lawrence Berkeley National Laboratory"/>
            <person name="Steindorff A."/>
            <person name="Hensen N."/>
            <person name="Bonometti L."/>
            <person name="Westerberg I."/>
            <person name="Brannstrom I.O."/>
            <person name="Guillou S."/>
            <person name="Cros-Aarteil S."/>
            <person name="Calhoun S."/>
            <person name="Haridas S."/>
            <person name="Kuo A."/>
            <person name="Mondo S."/>
            <person name="Pangilinan J."/>
            <person name="Riley R."/>
            <person name="Labutti K."/>
            <person name="Andreopoulos B."/>
            <person name="Lipzen A."/>
            <person name="Chen C."/>
            <person name="Yanf M."/>
            <person name="Daum C."/>
            <person name="Ng V."/>
            <person name="Clum A."/>
            <person name="Ohm R."/>
            <person name="Martin F."/>
            <person name="Silar P."/>
            <person name="Natvig D."/>
            <person name="Lalanne C."/>
            <person name="Gautier V."/>
            <person name="Ament-Velasquez S.L."/>
            <person name="Kruys A."/>
            <person name="Hutchinson M.I."/>
            <person name="Powell A.J."/>
            <person name="Barry K."/>
            <person name="Miller A.N."/>
            <person name="Grigoriev I.V."/>
            <person name="Debuchy R."/>
            <person name="Gladieux P."/>
            <person name="Thoren M.H."/>
            <person name="Johannesson H."/>
        </authorList>
    </citation>
    <scope>NUCLEOTIDE SEQUENCE</scope>
    <source>
        <strain evidence="7">CBS 359.72</strain>
    </source>
</reference>
<proteinExistence type="inferred from homology"/>
<dbReference type="InterPro" id="IPR005720">
    <property type="entry name" value="Dihydroorotate_DH_cat"/>
</dbReference>
<dbReference type="Pfam" id="PF01180">
    <property type="entry name" value="DHO_dh"/>
    <property type="match status" value="1"/>
</dbReference>
<dbReference type="PANTHER" id="PTHR35517:SF1">
    <property type="entry name" value="PROTEIN ARGININE N-METHYLTRANSFERASE SFM1"/>
    <property type="match status" value="1"/>
</dbReference>
<dbReference type="Proteomes" id="UP001303647">
    <property type="component" value="Unassembled WGS sequence"/>
</dbReference>
<keyword evidence="4" id="KW-0560">Oxidoreductase</keyword>
<evidence type="ECO:0000256" key="3">
    <source>
        <dbReference type="ARBA" id="ARBA00022490"/>
    </source>
</evidence>
<dbReference type="AlphaFoldDB" id="A0AAN7HFG5"/>
<dbReference type="InterPro" id="IPR007364">
    <property type="entry name" value="SFM1-like"/>
</dbReference>
<evidence type="ECO:0000259" key="6">
    <source>
        <dbReference type="Pfam" id="PF01180"/>
    </source>
</evidence>
<evidence type="ECO:0000256" key="2">
    <source>
        <dbReference type="ARBA" id="ARBA00021374"/>
    </source>
</evidence>
<feature type="region of interest" description="Disordered" evidence="5">
    <location>
        <begin position="440"/>
        <end position="459"/>
    </location>
</feature>
<dbReference type="GO" id="GO:0035241">
    <property type="term" value="F:protein-arginine omega-N monomethyltransferase activity"/>
    <property type="evidence" value="ECO:0007669"/>
    <property type="project" value="TreeGrafter"/>
</dbReference>
<evidence type="ECO:0000313" key="7">
    <source>
        <dbReference type="EMBL" id="KAK4243317.1"/>
    </source>
</evidence>
<keyword evidence="3" id="KW-0963">Cytoplasm</keyword>
<dbReference type="SUPFAM" id="SSF51395">
    <property type="entry name" value="FMN-linked oxidoreductases"/>
    <property type="match status" value="1"/>
</dbReference>
<keyword evidence="8" id="KW-1185">Reference proteome</keyword>
<reference evidence="7" key="1">
    <citation type="journal article" date="2023" name="Mol. Phylogenet. Evol.">
        <title>Genome-scale phylogeny and comparative genomics of the fungal order Sordariales.</title>
        <authorList>
            <person name="Hensen N."/>
            <person name="Bonometti L."/>
            <person name="Westerberg I."/>
            <person name="Brannstrom I.O."/>
            <person name="Guillou S."/>
            <person name="Cros-Aarteil S."/>
            <person name="Calhoun S."/>
            <person name="Haridas S."/>
            <person name="Kuo A."/>
            <person name="Mondo S."/>
            <person name="Pangilinan J."/>
            <person name="Riley R."/>
            <person name="LaButti K."/>
            <person name="Andreopoulos B."/>
            <person name="Lipzen A."/>
            <person name="Chen C."/>
            <person name="Yan M."/>
            <person name="Daum C."/>
            <person name="Ng V."/>
            <person name="Clum A."/>
            <person name="Steindorff A."/>
            <person name="Ohm R.A."/>
            <person name="Martin F."/>
            <person name="Silar P."/>
            <person name="Natvig D.O."/>
            <person name="Lalanne C."/>
            <person name="Gautier V."/>
            <person name="Ament-Velasquez S.L."/>
            <person name="Kruys A."/>
            <person name="Hutchinson M.I."/>
            <person name="Powell A.J."/>
            <person name="Barry K."/>
            <person name="Miller A.N."/>
            <person name="Grigoriev I.V."/>
            <person name="Debuchy R."/>
            <person name="Gladieux P."/>
            <person name="Hiltunen Thoren M."/>
            <person name="Johannesson H."/>
        </authorList>
    </citation>
    <scope>NUCLEOTIDE SEQUENCE</scope>
    <source>
        <strain evidence="7">CBS 359.72</strain>
    </source>
</reference>
<dbReference type="Gene3D" id="3.20.20.70">
    <property type="entry name" value="Aldolase class I"/>
    <property type="match status" value="1"/>
</dbReference>
<dbReference type="GO" id="GO:0005737">
    <property type="term" value="C:cytoplasm"/>
    <property type="evidence" value="ECO:0007669"/>
    <property type="project" value="InterPro"/>
</dbReference>
<protein>
    <recommendedName>
        <fullName evidence="2">Dihydroorotate dehydrogenase (fumarate)</fullName>
    </recommendedName>
</protein>
<dbReference type="InterPro" id="IPR013785">
    <property type="entry name" value="Aldolase_TIM"/>
</dbReference>
<dbReference type="InterPro" id="IPR023359">
    <property type="entry name" value="Dihydro_DH_chainA_dom2"/>
</dbReference>
<dbReference type="GO" id="GO:0006221">
    <property type="term" value="P:pyrimidine nucleotide biosynthetic process"/>
    <property type="evidence" value="ECO:0007669"/>
    <property type="project" value="InterPro"/>
</dbReference>
<evidence type="ECO:0000256" key="1">
    <source>
        <dbReference type="ARBA" id="ARBA00008008"/>
    </source>
</evidence>
<accession>A0AAN7HFG5</accession>
<dbReference type="CDD" id="cd04741">
    <property type="entry name" value="DHOD_1A_like"/>
    <property type="match status" value="1"/>
</dbReference>
<dbReference type="EMBL" id="MU857834">
    <property type="protein sequence ID" value="KAK4243317.1"/>
    <property type="molecule type" value="Genomic_DNA"/>
</dbReference>
<evidence type="ECO:0000313" key="8">
    <source>
        <dbReference type="Proteomes" id="UP001303647"/>
    </source>
</evidence>
<name>A0AAN7HFG5_9PEZI</name>
<dbReference type="GO" id="GO:0004152">
    <property type="term" value="F:dihydroorotate dehydrogenase activity"/>
    <property type="evidence" value="ECO:0007669"/>
    <property type="project" value="InterPro"/>
</dbReference>
<dbReference type="Gene3D" id="2.30.26.10">
    <property type="entry name" value="Dihydroorotate Dehydrogenase A, chain A, domain 2"/>
    <property type="match status" value="1"/>
</dbReference>
<feature type="domain" description="Dihydroorotate dehydrogenase catalytic" evidence="6">
    <location>
        <begin position="275"/>
        <end position="544"/>
    </location>
</feature>
<dbReference type="InterPro" id="IPR033886">
    <property type="entry name" value="DHOD_1A"/>
</dbReference>
<dbReference type="Pfam" id="PF04252">
    <property type="entry name" value="SFM1-like"/>
    <property type="match status" value="1"/>
</dbReference>
<sequence length="552" mass="59405">MASSSKTYIVEHLDPELGAWSELEYLAIARESQDAGAKFCLSSLPPSFKVPDALNEIPAFKAETRGVEELYAADKSRVCLLDPAAASDLSPEDGDKFDAFLFGGILGDDPPRDRTSELRKKGFDGRRLGPVQMTTDTAVRVTRLVVQGKTPLKEISYLDHPELKFNEHESTEMPFRYVKGKDGEPIMPEDSPKRCMNLFFHITMDGVPPLFEIYPPLINTACPWATTIEDLRDLYKCPSTGAVTTRTSLIAGFDHDPARHQYAFFNSTLTSPVQNASLNSLGYSPLTLETYLGFIRTISADLPARSSKGFIVSVTGTPEDIAASYKLIASTAQDVRFPLAMEINLSCPNIPNRPPPAYSEQELSIYLTHLRQAVAQVTNRIPVGLKTPPYTYATQYQSLISALEAAVPDDDGGCGGNERGACPISFITATNTLGSCLLLSPPPPSSPDSHPASPVLPGSGLGGMAGAPLHPLSLGNVYTIRRMLDEKGDKKLGRHVRVVGVGGVSDAAGYKRMRAAGADVVGLATALGLRGLGVFRDIEGGLEEEEGGSSGW</sequence>
<comment type="similarity">
    <text evidence="1">Belongs to the dihydroorotate dehydrogenase family. Type 1 subfamily.</text>
</comment>
<evidence type="ECO:0000256" key="4">
    <source>
        <dbReference type="ARBA" id="ARBA00023002"/>
    </source>
</evidence>
<dbReference type="PANTHER" id="PTHR35517">
    <property type="entry name" value="PROTEIN ARGININE N-METHYLTRANSFERASE SFM1"/>
    <property type="match status" value="1"/>
</dbReference>
<gene>
    <name evidence="7" type="ORF">C7999DRAFT_44852</name>
</gene>
<dbReference type="CDD" id="cd18090">
    <property type="entry name" value="Arginine_MT_Sfm1"/>
    <property type="match status" value="1"/>
</dbReference>
<comment type="caution">
    <text evidence="7">The sequence shown here is derived from an EMBL/GenBank/DDBJ whole genome shotgun (WGS) entry which is preliminary data.</text>
</comment>
<organism evidence="7 8">
    <name type="scientific">Corynascus novoguineensis</name>
    <dbReference type="NCBI Taxonomy" id="1126955"/>
    <lineage>
        <taxon>Eukaryota</taxon>
        <taxon>Fungi</taxon>
        <taxon>Dikarya</taxon>
        <taxon>Ascomycota</taxon>
        <taxon>Pezizomycotina</taxon>
        <taxon>Sordariomycetes</taxon>
        <taxon>Sordariomycetidae</taxon>
        <taxon>Sordariales</taxon>
        <taxon>Chaetomiaceae</taxon>
        <taxon>Corynascus</taxon>
    </lineage>
</organism>
<evidence type="ECO:0000256" key="5">
    <source>
        <dbReference type="SAM" id="MobiDB-lite"/>
    </source>
</evidence>